<sequence length="538" mass="59471">METAALVAPITGLELFQDRFLTGKDGCVRIFRTQHEDGEFRLEGLRVQRACRGMEWLERARFVIAGFHAVHFVVWDPVRQERLMAVACGGGHRSWSLWPSHTGVWPGRGALVFIKQGAVLTSQPPGEMLGCAGDAGRTGGWSLREGIHGRGIWCVCRLGRIEETGIDSHARTGSSKSYWEVVVTGGEDTSLAVLAINSVSGIIKVLSVLTDHISGVRTATAITRPQGDTLSSLVLSAGGRAQIQCNRLLVAWDRQRLAPYCQVIQVASHRLDAQWEKKRNRHKTVKMDPEIKPTNYLYKLWLFSCFTQFLLLFCCYFSRLFSVNEGENQIDLLWETFYHQRCVLCVATCSLQDDKGNRSRLLLSAATDGNIAVWRLTESLSIPAQNSIPCLVIPAHQSGINSLAVWVEILGQQEDGCLVTVASGGDDGQLTVSTVRAQHPEDGDDDHAAQDNPSNQFQLRFHSQFSIPLAHAASLTALKLLSPGLLVSTSSDQRVCLWRVSGTDISHNGAFQLRNLLSMPVDPSEQHRCVIRLLLKNV</sequence>
<dbReference type="GeneTree" id="ENSGT00420000029923"/>
<evidence type="ECO:0000256" key="7">
    <source>
        <dbReference type="ARBA" id="ARBA00040154"/>
    </source>
</evidence>
<protein>
    <recommendedName>
        <fullName evidence="7">tRNA (34-2'-O)-methyltransferase regulator WDR6</fullName>
    </recommendedName>
    <alternativeName>
        <fullName evidence="8">WD repeat-containing protein 6</fullName>
    </alternativeName>
</protein>
<dbReference type="InterPro" id="IPR015943">
    <property type="entry name" value="WD40/YVTN_repeat-like_dom_sf"/>
</dbReference>
<dbReference type="SMART" id="SM00320">
    <property type="entry name" value="WD40"/>
    <property type="match status" value="2"/>
</dbReference>
<comment type="subcellular location">
    <subcellularLocation>
        <location evidence="1">Cytoplasm</location>
    </subcellularLocation>
</comment>
<keyword evidence="5" id="KW-0677">Repeat</keyword>
<dbReference type="InterPro" id="IPR036322">
    <property type="entry name" value="WD40_repeat_dom_sf"/>
</dbReference>
<accession>A0A3B5L1G6</accession>
<evidence type="ECO:0000256" key="1">
    <source>
        <dbReference type="ARBA" id="ARBA00004496"/>
    </source>
</evidence>
<name>A0A3B5L1G6_9TELE</name>
<dbReference type="GO" id="GO:0005737">
    <property type="term" value="C:cytoplasm"/>
    <property type="evidence" value="ECO:0007669"/>
    <property type="project" value="UniProtKB-SubCell"/>
</dbReference>
<keyword evidence="3" id="KW-0853">WD repeat</keyword>
<dbReference type="InterPro" id="IPR001680">
    <property type="entry name" value="WD40_rpt"/>
</dbReference>
<comment type="function">
    <text evidence="9">Together with methyltransferase FTSJ1, methylates the 2'-O-ribose of nucleotides at position 34 of the tRNA anticodon loop of substrate tRNAs. Required for the correct positioning of the substrate tRNA for methylation. Required to suppress amino acid starvation-induced autophagy. Enhances the STK11/LKB1-induced cell growth suppression activity.</text>
</comment>
<reference evidence="11" key="1">
    <citation type="submission" date="2025-08" db="UniProtKB">
        <authorList>
            <consortium name="Ensembl"/>
        </authorList>
    </citation>
    <scope>IDENTIFICATION</scope>
</reference>
<reference evidence="11" key="2">
    <citation type="submission" date="2025-09" db="UniProtKB">
        <authorList>
            <consortium name="Ensembl"/>
        </authorList>
    </citation>
    <scope>IDENTIFICATION</scope>
</reference>
<dbReference type="AlphaFoldDB" id="A0A3B5L1G6"/>
<dbReference type="SUPFAM" id="SSF50978">
    <property type="entry name" value="WD40 repeat-like"/>
    <property type="match status" value="1"/>
</dbReference>
<evidence type="ECO:0000313" key="12">
    <source>
        <dbReference type="Proteomes" id="UP000261380"/>
    </source>
</evidence>
<keyword evidence="2" id="KW-0963">Cytoplasm</keyword>
<proteinExistence type="inferred from homology"/>
<evidence type="ECO:0000256" key="2">
    <source>
        <dbReference type="ARBA" id="ARBA00022490"/>
    </source>
</evidence>
<comment type="subunit">
    <text evidence="10">Interacts with FTSJ1; the interaction is direct, and required for 2'-O-methylation of position 34 in substrate tRNAs. Interacts with IRS4. Interacts with STK11/LKB1.</text>
</comment>
<dbReference type="PANTHER" id="PTHR14344:SF3">
    <property type="entry name" value="WD REPEAT-CONTAINING PROTEIN 6"/>
    <property type="match status" value="1"/>
</dbReference>
<evidence type="ECO:0000256" key="4">
    <source>
        <dbReference type="ARBA" id="ARBA00022694"/>
    </source>
</evidence>
<dbReference type="Ensembl" id="ENSXCOT00000003771.1">
    <property type="protein sequence ID" value="ENSXCOP00000003731.1"/>
    <property type="gene ID" value="ENSXCOG00000002911.1"/>
</dbReference>
<comment type="similarity">
    <text evidence="6">Belongs to the WD repeat WDR6 family.</text>
</comment>
<dbReference type="Gene3D" id="2.130.10.10">
    <property type="entry name" value="YVTN repeat-like/Quinoprotein amine dehydrogenase"/>
    <property type="match status" value="1"/>
</dbReference>
<dbReference type="Proteomes" id="UP000261380">
    <property type="component" value="Unplaced"/>
</dbReference>
<evidence type="ECO:0000256" key="9">
    <source>
        <dbReference type="ARBA" id="ARBA00045751"/>
    </source>
</evidence>
<keyword evidence="12" id="KW-1185">Reference proteome</keyword>
<dbReference type="PANTHER" id="PTHR14344">
    <property type="entry name" value="WD REPEAT PROTEIN"/>
    <property type="match status" value="1"/>
</dbReference>
<evidence type="ECO:0000256" key="6">
    <source>
        <dbReference type="ARBA" id="ARBA00038255"/>
    </source>
</evidence>
<keyword evidence="4" id="KW-0819">tRNA processing</keyword>
<evidence type="ECO:0000256" key="3">
    <source>
        <dbReference type="ARBA" id="ARBA00022574"/>
    </source>
</evidence>
<dbReference type="InterPro" id="IPR051973">
    <property type="entry name" value="tRNA_Anticodon_Mtase-Reg"/>
</dbReference>
<organism evidence="11 12">
    <name type="scientific">Xiphophorus couchianus</name>
    <name type="common">Monterrey platyfish</name>
    <dbReference type="NCBI Taxonomy" id="32473"/>
    <lineage>
        <taxon>Eukaryota</taxon>
        <taxon>Metazoa</taxon>
        <taxon>Chordata</taxon>
        <taxon>Craniata</taxon>
        <taxon>Vertebrata</taxon>
        <taxon>Euteleostomi</taxon>
        <taxon>Actinopterygii</taxon>
        <taxon>Neopterygii</taxon>
        <taxon>Teleostei</taxon>
        <taxon>Neoteleostei</taxon>
        <taxon>Acanthomorphata</taxon>
        <taxon>Ovalentaria</taxon>
        <taxon>Atherinomorphae</taxon>
        <taxon>Cyprinodontiformes</taxon>
        <taxon>Poeciliidae</taxon>
        <taxon>Poeciliinae</taxon>
        <taxon>Xiphophorus</taxon>
    </lineage>
</organism>
<dbReference type="GO" id="GO:0030488">
    <property type="term" value="P:tRNA methylation"/>
    <property type="evidence" value="ECO:0007669"/>
    <property type="project" value="TreeGrafter"/>
</dbReference>
<evidence type="ECO:0000256" key="8">
    <source>
        <dbReference type="ARBA" id="ARBA00041816"/>
    </source>
</evidence>
<evidence type="ECO:0000256" key="10">
    <source>
        <dbReference type="ARBA" id="ARBA00047056"/>
    </source>
</evidence>
<evidence type="ECO:0000313" key="11">
    <source>
        <dbReference type="Ensembl" id="ENSXCOP00000003731.1"/>
    </source>
</evidence>
<evidence type="ECO:0000256" key="5">
    <source>
        <dbReference type="ARBA" id="ARBA00022737"/>
    </source>
</evidence>